<evidence type="ECO:0000313" key="2">
    <source>
        <dbReference type="EMBL" id="VFU46499.1"/>
    </source>
</evidence>
<feature type="region of interest" description="Disordered" evidence="1">
    <location>
        <begin position="211"/>
        <end position="232"/>
    </location>
</feature>
<sequence>MINVNLLFCEPVSRGCGAIKRAHAESYQSTGEFRNGKPDHQPLQACTSLKVCQAHEFEWLIYLCAFSVFEIEVSLLSKVKHRNLAGLVGFCEQTDFGLVKMGPIGDQSRVSSQIKGTPGYLDPAYCSSFHLSPLARPSLESGRVEEILDANVLTESCDMEMMLKMGELCQRCVVKNPKDRPDMTRVWQELEEALYLAANFVLIEPSKDYWRSSSSSRRSMDRGPRRSSGYENSQSFVSIDGVGFQRFRVEMDSIFFHSKSIKCLETSSVSIDIDKSNLRGISRG</sequence>
<dbReference type="EMBL" id="CAADRP010001641">
    <property type="protein sequence ID" value="VFU46499.1"/>
    <property type="molecule type" value="Genomic_DNA"/>
</dbReference>
<protein>
    <recommendedName>
        <fullName evidence="3">Serine-threonine/tyrosine-protein kinase catalytic domain-containing protein</fullName>
    </recommendedName>
</protein>
<dbReference type="AlphaFoldDB" id="A0A6N2LYA5"/>
<evidence type="ECO:0000256" key="1">
    <source>
        <dbReference type="SAM" id="MobiDB-lite"/>
    </source>
</evidence>
<organism evidence="2">
    <name type="scientific">Salix viminalis</name>
    <name type="common">Common osier</name>
    <name type="synonym">Basket willow</name>
    <dbReference type="NCBI Taxonomy" id="40686"/>
    <lineage>
        <taxon>Eukaryota</taxon>
        <taxon>Viridiplantae</taxon>
        <taxon>Streptophyta</taxon>
        <taxon>Embryophyta</taxon>
        <taxon>Tracheophyta</taxon>
        <taxon>Spermatophyta</taxon>
        <taxon>Magnoliopsida</taxon>
        <taxon>eudicotyledons</taxon>
        <taxon>Gunneridae</taxon>
        <taxon>Pentapetalae</taxon>
        <taxon>rosids</taxon>
        <taxon>fabids</taxon>
        <taxon>Malpighiales</taxon>
        <taxon>Salicaceae</taxon>
        <taxon>Saliceae</taxon>
        <taxon>Salix</taxon>
    </lineage>
</organism>
<gene>
    <name evidence="2" type="ORF">SVIM_LOCUS294697</name>
</gene>
<name>A0A6N2LYA5_SALVM</name>
<dbReference type="InterPro" id="IPR011009">
    <property type="entry name" value="Kinase-like_dom_sf"/>
</dbReference>
<proteinExistence type="predicted"/>
<reference evidence="2" key="1">
    <citation type="submission" date="2019-03" db="EMBL/GenBank/DDBJ databases">
        <authorList>
            <person name="Mank J."/>
            <person name="Almeida P."/>
        </authorList>
    </citation>
    <scope>NUCLEOTIDE SEQUENCE</scope>
    <source>
        <strain evidence="2">78183</strain>
    </source>
</reference>
<dbReference type="Gene3D" id="1.10.510.10">
    <property type="entry name" value="Transferase(Phosphotransferase) domain 1"/>
    <property type="match status" value="1"/>
</dbReference>
<evidence type="ECO:0008006" key="3">
    <source>
        <dbReference type="Google" id="ProtNLM"/>
    </source>
</evidence>
<dbReference type="SUPFAM" id="SSF56112">
    <property type="entry name" value="Protein kinase-like (PK-like)"/>
    <property type="match status" value="1"/>
</dbReference>
<dbReference type="PANTHER" id="PTHR45631">
    <property type="entry name" value="OS07G0107800 PROTEIN-RELATED"/>
    <property type="match status" value="1"/>
</dbReference>
<accession>A0A6N2LYA5</accession>